<organism evidence="1">
    <name type="scientific">bioreactor metagenome</name>
    <dbReference type="NCBI Taxonomy" id="1076179"/>
    <lineage>
        <taxon>unclassified sequences</taxon>
        <taxon>metagenomes</taxon>
        <taxon>ecological metagenomes</taxon>
    </lineage>
</organism>
<dbReference type="EMBL" id="VSSQ01106010">
    <property type="protein sequence ID" value="MPN45833.1"/>
    <property type="molecule type" value="Genomic_DNA"/>
</dbReference>
<accession>A0A645IEK5</accession>
<protein>
    <submittedName>
        <fullName evidence="1">Uncharacterized protein</fullName>
    </submittedName>
</protein>
<name>A0A645IEK5_9ZZZZ</name>
<proteinExistence type="predicted"/>
<evidence type="ECO:0000313" key="1">
    <source>
        <dbReference type="EMBL" id="MPN45833.1"/>
    </source>
</evidence>
<reference evidence="1" key="1">
    <citation type="submission" date="2019-08" db="EMBL/GenBank/DDBJ databases">
        <authorList>
            <person name="Kucharzyk K."/>
            <person name="Murdoch R.W."/>
            <person name="Higgins S."/>
            <person name="Loffler F."/>
        </authorList>
    </citation>
    <scope>NUCLEOTIDE SEQUENCE</scope>
</reference>
<comment type="caution">
    <text evidence="1">The sequence shown here is derived from an EMBL/GenBank/DDBJ whole genome shotgun (WGS) entry which is preliminary data.</text>
</comment>
<gene>
    <name evidence="1" type="ORF">SDC9_193406</name>
</gene>
<dbReference type="AlphaFoldDB" id="A0A645IEK5"/>
<sequence length="172" mass="18960">MIEDIISELIFAQYFEQMFKDLQKEMEGSFGEYGDQNIVDDLLRFTEAYQNSIGGYNEAMIAAQKAFAEQGFDLFSQTRSASAKGFASMSQNSADELNGRFTAIQGHTFSIVEGMKILQANSSQALKHLAGIETNTSRLEAVENNLVKVNNTMSSVKSGIDDINNKGVFIKG</sequence>